<dbReference type="Proteomes" id="UP001221898">
    <property type="component" value="Unassembled WGS sequence"/>
</dbReference>
<name>A0AAD7R8N4_9TELE</name>
<proteinExistence type="predicted"/>
<protein>
    <submittedName>
        <fullName evidence="1">Uncharacterized protein</fullName>
    </submittedName>
</protein>
<accession>A0AAD7R8N4</accession>
<sequence length="82" mass="8949">MWLFALRSRPSRITLGLYSHLNYISLDCARTNVPPSLACSSYVAFEPIVVLRVTSLPCAGRLVERRASGGDKGGGPERARKS</sequence>
<gene>
    <name evidence="1" type="ORF">AAFF_G00299730</name>
</gene>
<dbReference type="AlphaFoldDB" id="A0AAD7R8N4"/>
<reference evidence="1" key="1">
    <citation type="journal article" date="2023" name="Science">
        <title>Genome structures resolve the early diversification of teleost fishes.</title>
        <authorList>
            <person name="Parey E."/>
            <person name="Louis A."/>
            <person name="Montfort J."/>
            <person name="Bouchez O."/>
            <person name="Roques C."/>
            <person name="Iampietro C."/>
            <person name="Lluch J."/>
            <person name="Castinel A."/>
            <person name="Donnadieu C."/>
            <person name="Desvignes T."/>
            <person name="Floi Bucao C."/>
            <person name="Jouanno E."/>
            <person name="Wen M."/>
            <person name="Mejri S."/>
            <person name="Dirks R."/>
            <person name="Jansen H."/>
            <person name="Henkel C."/>
            <person name="Chen W.J."/>
            <person name="Zahm M."/>
            <person name="Cabau C."/>
            <person name="Klopp C."/>
            <person name="Thompson A.W."/>
            <person name="Robinson-Rechavi M."/>
            <person name="Braasch I."/>
            <person name="Lecointre G."/>
            <person name="Bobe J."/>
            <person name="Postlethwait J.H."/>
            <person name="Berthelot C."/>
            <person name="Roest Crollius H."/>
            <person name="Guiguen Y."/>
        </authorList>
    </citation>
    <scope>NUCLEOTIDE SEQUENCE</scope>
    <source>
        <strain evidence="1">NC1722</strain>
    </source>
</reference>
<evidence type="ECO:0000313" key="1">
    <source>
        <dbReference type="EMBL" id="KAJ8371833.1"/>
    </source>
</evidence>
<evidence type="ECO:0000313" key="2">
    <source>
        <dbReference type="Proteomes" id="UP001221898"/>
    </source>
</evidence>
<comment type="caution">
    <text evidence="1">The sequence shown here is derived from an EMBL/GenBank/DDBJ whole genome shotgun (WGS) entry which is preliminary data.</text>
</comment>
<keyword evidence="2" id="KW-1185">Reference proteome</keyword>
<organism evidence="1 2">
    <name type="scientific">Aldrovandia affinis</name>
    <dbReference type="NCBI Taxonomy" id="143900"/>
    <lineage>
        <taxon>Eukaryota</taxon>
        <taxon>Metazoa</taxon>
        <taxon>Chordata</taxon>
        <taxon>Craniata</taxon>
        <taxon>Vertebrata</taxon>
        <taxon>Euteleostomi</taxon>
        <taxon>Actinopterygii</taxon>
        <taxon>Neopterygii</taxon>
        <taxon>Teleostei</taxon>
        <taxon>Notacanthiformes</taxon>
        <taxon>Halosauridae</taxon>
        <taxon>Aldrovandia</taxon>
    </lineage>
</organism>
<dbReference type="EMBL" id="JAINUG010000428">
    <property type="protein sequence ID" value="KAJ8371833.1"/>
    <property type="molecule type" value="Genomic_DNA"/>
</dbReference>